<evidence type="ECO:0000313" key="1">
    <source>
        <dbReference type="EMBL" id="KFB34841.1"/>
    </source>
</evidence>
<protein>
    <submittedName>
        <fullName evidence="1 2">Type IV pilus assembly PilZ</fullName>
    </submittedName>
</protein>
<evidence type="ECO:0000313" key="3">
    <source>
        <dbReference type="Proteomes" id="UP000030765"/>
    </source>
</evidence>
<keyword evidence="3" id="KW-1185">Reference proteome</keyword>
<dbReference type="Proteomes" id="UP000030765">
    <property type="component" value="Unassembled WGS sequence"/>
</dbReference>
<reference evidence="2" key="2">
    <citation type="submission" date="2020-05" db="UniProtKB">
        <authorList>
            <consortium name="EnsemblMetazoa"/>
        </authorList>
    </citation>
    <scope>IDENTIFICATION</scope>
</reference>
<accession>A0A084VA47</accession>
<evidence type="ECO:0000313" key="2">
    <source>
        <dbReference type="EnsemblMetazoa" id="ASIC000370-PA"/>
    </source>
</evidence>
<sequence length="134" mass="14735">MGLEDLEGTPVVASEVEWIFFVRIPPGALLKATAASKKYIVALLAKEPQLCVRLAPKVPRARQLNRSEAVCKNIHAQRQSVSGTVAVACPELARSKTERKSIPSTSPRWPRTPVCVLATTSKGDYRTRYTFNDA</sequence>
<dbReference type="EMBL" id="ATLV01001774">
    <property type="status" value="NOT_ANNOTATED_CDS"/>
    <property type="molecule type" value="Genomic_DNA"/>
</dbReference>
<dbReference type="AlphaFoldDB" id="A0A084VA47"/>
<dbReference type="EnsemblMetazoa" id="ASIC000370-RA">
    <property type="protein sequence ID" value="ASIC000370-PA"/>
    <property type="gene ID" value="ASIC000370"/>
</dbReference>
<organism evidence="1">
    <name type="scientific">Anopheles sinensis</name>
    <name type="common">Mosquito</name>
    <dbReference type="NCBI Taxonomy" id="74873"/>
    <lineage>
        <taxon>Eukaryota</taxon>
        <taxon>Metazoa</taxon>
        <taxon>Ecdysozoa</taxon>
        <taxon>Arthropoda</taxon>
        <taxon>Hexapoda</taxon>
        <taxon>Insecta</taxon>
        <taxon>Pterygota</taxon>
        <taxon>Neoptera</taxon>
        <taxon>Endopterygota</taxon>
        <taxon>Diptera</taxon>
        <taxon>Nematocera</taxon>
        <taxon>Culicoidea</taxon>
        <taxon>Culicidae</taxon>
        <taxon>Anophelinae</taxon>
        <taxon>Anopheles</taxon>
    </lineage>
</organism>
<dbReference type="VEuPathDB" id="VectorBase:ASIC000370"/>
<gene>
    <name evidence="1" type="ORF">ZHAS_00000370</name>
</gene>
<proteinExistence type="predicted"/>
<reference evidence="1 3" key="1">
    <citation type="journal article" date="2014" name="BMC Genomics">
        <title>Genome sequence of Anopheles sinensis provides insight into genetics basis of mosquito competence for malaria parasites.</title>
        <authorList>
            <person name="Zhou D."/>
            <person name="Zhang D."/>
            <person name="Ding G."/>
            <person name="Shi L."/>
            <person name="Hou Q."/>
            <person name="Ye Y."/>
            <person name="Xu Y."/>
            <person name="Zhou H."/>
            <person name="Xiong C."/>
            <person name="Li S."/>
            <person name="Yu J."/>
            <person name="Hong S."/>
            <person name="Yu X."/>
            <person name="Zou P."/>
            <person name="Chen C."/>
            <person name="Chang X."/>
            <person name="Wang W."/>
            <person name="Lv Y."/>
            <person name="Sun Y."/>
            <person name="Ma L."/>
            <person name="Shen B."/>
            <person name="Zhu C."/>
        </authorList>
    </citation>
    <scope>NUCLEOTIDE SEQUENCE [LARGE SCALE GENOMIC DNA]</scope>
</reference>
<dbReference type="EMBL" id="KE524001">
    <property type="protein sequence ID" value="KFB34841.1"/>
    <property type="molecule type" value="Genomic_DNA"/>
</dbReference>
<name>A0A084VA47_ANOSI</name>